<dbReference type="STRING" id="1410661.GCA_000702205_01229"/>
<dbReference type="InterPro" id="IPR029039">
    <property type="entry name" value="Flavoprotein-like_sf"/>
</dbReference>
<evidence type="ECO:0000313" key="3">
    <source>
        <dbReference type="Proteomes" id="UP000236726"/>
    </source>
</evidence>
<gene>
    <name evidence="2" type="ORF">SAMN05216537_1067</name>
</gene>
<dbReference type="SUPFAM" id="SSF52218">
    <property type="entry name" value="Flavoproteins"/>
    <property type="match status" value="1"/>
</dbReference>
<dbReference type="RefSeq" id="WP_027431022.1">
    <property type="nucleotide sequence ID" value="NZ_FNUL01000006.1"/>
</dbReference>
<dbReference type="SUPFAM" id="SSF55718">
    <property type="entry name" value="SCP-like"/>
    <property type="match status" value="1"/>
</dbReference>
<dbReference type="InterPro" id="IPR036527">
    <property type="entry name" value="SCP2_sterol-bd_dom_sf"/>
</dbReference>
<dbReference type="Gene3D" id="3.30.1050.10">
    <property type="entry name" value="SCP2 sterol-binding domain"/>
    <property type="match status" value="1"/>
</dbReference>
<dbReference type="InterPro" id="IPR003033">
    <property type="entry name" value="SCP2_sterol-bd_dom"/>
</dbReference>
<feature type="domain" description="SCP2" evidence="1">
    <location>
        <begin position="263"/>
        <end position="336"/>
    </location>
</feature>
<evidence type="ECO:0000313" key="2">
    <source>
        <dbReference type="EMBL" id="SEF68582.1"/>
    </source>
</evidence>
<dbReference type="Gene3D" id="3.40.50.360">
    <property type="match status" value="1"/>
</dbReference>
<dbReference type="Pfam" id="PF02036">
    <property type="entry name" value="SCP2"/>
    <property type="match status" value="1"/>
</dbReference>
<dbReference type="EMBL" id="FNUL01000006">
    <property type="protein sequence ID" value="SEF68582.1"/>
    <property type="molecule type" value="Genomic_DNA"/>
</dbReference>
<keyword evidence="3" id="KW-1185">Reference proteome</keyword>
<dbReference type="AlphaFoldDB" id="A0A1H5U0D0"/>
<name>A0A1H5U0D0_9FIRM</name>
<accession>A0A1H5U0D0</accession>
<evidence type="ECO:0000259" key="1">
    <source>
        <dbReference type="Pfam" id="PF02036"/>
    </source>
</evidence>
<organism evidence="2 3">
    <name type="scientific">Lachnospira multipara</name>
    <dbReference type="NCBI Taxonomy" id="28051"/>
    <lineage>
        <taxon>Bacteria</taxon>
        <taxon>Bacillati</taxon>
        <taxon>Bacillota</taxon>
        <taxon>Clostridia</taxon>
        <taxon>Lachnospirales</taxon>
        <taxon>Lachnospiraceae</taxon>
        <taxon>Lachnospira</taxon>
    </lineage>
</organism>
<protein>
    <recommendedName>
        <fullName evidence="1">SCP2 domain-containing protein</fullName>
    </recommendedName>
</protein>
<reference evidence="2 3" key="1">
    <citation type="submission" date="2016-10" db="EMBL/GenBank/DDBJ databases">
        <authorList>
            <person name="de Groot N.N."/>
        </authorList>
    </citation>
    <scope>NUCLEOTIDE SEQUENCE [LARGE SCALE GENOMIC DNA]</scope>
    <source>
        <strain evidence="2 3">D15d</strain>
    </source>
</reference>
<dbReference type="Proteomes" id="UP000236726">
    <property type="component" value="Unassembled WGS sequence"/>
</dbReference>
<proteinExistence type="predicted"/>
<sequence>MRVNIYYGGRGLADDPTLTVISKIQDILEELKVKVERYNLYELKNKITSLGSTIGDCDGVVLATTVEWVGMGGYMQHFLDSCWLYADKSKVEDVYMFPVVLSRCYGEREVVNAFNNSWEIIGGKLGNSLSAYVDNVSDFEFNVDYNTFIEKFSENIYRTISKKALTLPSSTSMIKKNLLRDTIHLTPQENEQLSKFAADDTFVKTQKEDIEYLSAMYKELYDSESKGGDQYYIDVLKNNFNNSSKYLGSYMLIISDKKEQTSITDSSSSKKLVIEISGSNIEVSFGEKLDADVIGKMDKETFERIVSGQTSFQRSFMAGDMTAKGNLKDLKMLDELFIFQK</sequence>